<evidence type="ECO:0008006" key="3">
    <source>
        <dbReference type="Google" id="ProtNLM"/>
    </source>
</evidence>
<dbReference type="AlphaFoldDB" id="A0AAV5JWC4"/>
<name>A0AAV5JWC4_9ROSI</name>
<accession>A0AAV5JWC4</accession>
<gene>
    <name evidence="1" type="ORF">SLEP1_g27561</name>
</gene>
<comment type="caution">
    <text evidence="1">The sequence shown here is derived from an EMBL/GenBank/DDBJ whole genome shotgun (WGS) entry which is preliminary data.</text>
</comment>
<sequence length="54" mass="6209">MVIHLLPCFALVAPPYPATDNIYNLPSVLKAQETKIFNPWIWLFSIYMNNAMTP</sequence>
<organism evidence="1 2">
    <name type="scientific">Rubroshorea leprosula</name>
    <dbReference type="NCBI Taxonomy" id="152421"/>
    <lineage>
        <taxon>Eukaryota</taxon>
        <taxon>Viridiplantae</taxon>
        <taxon>Streptophyta</taxon>
        <taxon>Embryophyta</taxon>
        <taxon>Tracheophyta</taxon>
        <taxon>Spermatophyta</taxon>
        <taxon>Magnoliopsida</taxon>
        <taxon>eudicotyledons</taxon>
        <taxon>Gunneridae</taxon>
        <taxon>Pentapetalae</taxon>
        <taxon>rosids</taxon>
        <taxon>malvids</taxon>
        <taxon>Malvales</taxon>
        <taxon>Dipterocarpaceae</taxon>
        <taxon>Rubroshorea</taxon>
    </lineage>
</organism>
<proteinExistence type="predicted"/>
<reference evidence="1 2" key="1">
    <citation type="journal article" date="2021" name="Commun. Biol.">
        <title>The genome of Shorea leprosula (Dipterocarpaceae) highlights the ecological relevance of drought in aseasonal tropical rainforests.</title>
        <authorList>
            <person name="Ng K.K.S."/>
            <person name="Kobayashi M.J."/>
            <person name="Fawcett J.A."/>
            <person name="Hatakeyama M."/>
            <person name="Paape T."/>
            <person name="Ng C.H."/>
            <person name="Ang C.C."/>
            <person name="Tnah L.H."/>
            <person name="Lee C.T."/>
            <person name="Nishiyama T."/>
            <person name="Sese J."/>
            <person name="O'Brien M.J."/>
            <person name="Copetti D."/>
            <person name="Mohd Noor M.I."/>
            <person name="Ong R.C."/>
            <person name="Putra M."/>
            <person name="Sireger I.Z."/>
            <person name="Indrioko S."/>
            <person name="Kosugi Y."/>
            <person name="Izuno A."/>
            <person name="Isagi Y."/>
            <person name="Lee S.L."/>
            <person name="Shimizu K.K."/>
        </authorList>
    </citation>
    <scope>NUCLEOTIDE SEQUENCE [LARGE SCALE GENOMIC DNA]</scope>
    <source>
        <strain evidence="1">214</strain>
    </source>
</reference>
<evidence type="ECO:0000313" key="2">
    <source>
        <dbReference type="Proteomes" id="UP001054252"/>
    </source>
</evidence>
<dbReference type="EMBL" id="BPVZ01000046">
    <property type="protein sequence ID" value="GKV17001.1"/>
    <property type="molecule type" value="Genomic_DNA"/>
</dbReference>
<evidence type="ECO:0000313" key="1">
    <source>
        <dbReference type="EMBL" id="GKV17001.1"/>
    </source>
</evidence>
<keyword evidence="2" id="KW-1185">Reference proteome</keyword>
<dbReference type="Proteomes" id="UP001054252">
    <property type="component" value="Unassembled WGS sequence"/>
</dbReference>
<protein>
    <recommendedName>
        <fullName evidence="3">ATPase subunit 8</fullName>
    </recommendedName>
</protein>